<dbReference type="EMBL" id="MU006604">
    <property type="protein sequence ID" value="KAF2742812.1"/>
    <property type="molecule type" value="Genomic_DNA"/>
</dbReference>
<dbReference type="OrthoDB" id="5126878at2759"/>
<gene>
    <name evidence="1" type="ORF">M011DRAFT_481428</name>
</gene>
<organism evidence="1 2">
    <name type="scientific">Sporormia fimetaria CBS 119925</name>
    <dbReference type="NCBI Taxonomy" id="1340428"/>
    <lineage>
        <taxon>Eukaryota</taxon>
        <taxon>Fungi</taxon>
        <taxon>Dikarya</taxon>
        <taxon>Ascomycota</taxon>
        <taxon>Pezizomycotina</taxon>
        <taxon>Dothideomycetes</taxon>
        <taxon>Pleosporomycetidae</taxon>
        <taxon>Pleosporales</taxon>
        <taxon>Sporormiaceae</taxon>
        <taxon>Sporormia</taxon>
    </lineage>
</organism>
<proteinExistence type="predicted"/>
<evidence type="ECO:0000313" key="2">
    <source>
        <dbReference type="Proteomes" id="UP000799440"/>
    </source>
</evidence>
<reference evidence="1" key="1">
    <citation type="journal article" date="2020" name="Stud. Mycol.">
        <title>101 Dothideomycetes genomes: a test case for predicting lifestyles and emergence of pathogens.</title>
        <authorList>
            <person name="Haridas S."/>
            <person name="Albert R."/>
            <person name="Binder M."/>
            <person name="Bloem J."/>
            <person name="Labutti K."/>
            <person name="Salamov A."/>
            <person name="Andreopoulos B."/>
            <person name="Baker S."/>
            <person name="Barry K."/>
            <person name="Bills G."/>
            <person name="Bluhm B."/>
            <person name="Cannon C."/>
            <person name="Castanera R."/>
            <person name="Culley D."/>
            <person name="Daum C."/>
            <person name="Ezra D."/>
            <person name="Gonzalez J."/>
            <person name="Henrissat B."/>
            <person name="Kuo A."/>
            <person name="Liang C."/>
            <person name="Lipzen A."/>
            <person name="Lutzoni F."/>
            <person name="Magnuson J."/>
            <person name="Mondo S."/>
            <person name="Nolan M."/>
            <person name="Ohm R."/>
            <person name="Pangilinan J."/>
            <person name="Park H.-J."/>
            <person name="Ramirez L."/>
            <person name="Alfaro M."/>
            <person name="Sun H."/>
            <person name="Tritt A."/>
            <person name="Yoshinaga Y."/>
            <person name="Zwiers L.-H."/>
            <person name="Turgeon B."/>
            <person name="Goodwin S."/>
            <person name="Spatafora J."/>
            <person name="Crous P."/>
            <person name="Grigoriev I."/>
        </authorList>
    </citation>
    <scope>NUCLEOTIDE SEQUENCE</scope>
    <source>
        <strain evidence="1">CBS 119925</strain>
    </source>
</reference>
<dbReference type="InterPro" id="IPR053178">
    <property type="entry name" value="Osmoadaptation_assoc"/>
</dbReference>
<evidence type="ECO:0000313" key="1">
    <source>
        <dbReference type="EMBL" id="KAF2742812.1"/>
    </source>
</evidence>
<sequence length="349" mass="38381">MYGEVLSQLNRNLSIAHLQTADCTILTVLTCFLRELHLPTGPDPGQFMKHLQGLEAILELRGFPAPPLSRETVMLFQTLRSLSILGNLVKGTPSIFAKEQWKQIPTLYSGEGARVHHALFCILADCTVLVPQRNTVLISGDTQLRQSLLSDVEAALSEVERIRHRWAKVNKQHGISTEYPATPALATSYVLYKTAYTWLWDIRTSLEPTEVNTARRDEGARELVLFLKHLQRKARGGTFDFNTIRFLAACLAVSILGGSSTPPGMPLALVVQRVLGGDHKARVSSVRDIDDTGLPEAPVGEFSDRLRRVNIAELVDAEGGYHASDTLTDFGPITVLTQAMASMIGSLVT</sequence>
<name>A0A6A6UWZ9_9PLEO</name>
<protein>
    <recommendedName>
        <fullName evidence="3">Transcription factor domain-containing protein</fullName>
    </recommendedName>
</protein>
<accession>A0A6A6UWZ9</accession>
<dbReference type="Proteomes" id="UP000799440">
    <property type="component" value="Unassembled WGS sequence"/>
</dbReference>
<dbReference type="PANTHER" id="PTHR38111">
    <property type="entry name" value="ZN(2)-C6 FUNGAL-TYPE DOMAIN-CONTAINING PROTEIN-RELATED"/>
    <property type="match status" value="1"/>
</dbReference>
<dbReference type="AlphaFoldDB" id="A0A6A6UWZ9"/>
<dbReference type="PANTHER" id="PTHR38111:SF2">
    <property type="entry name" value="FINGER DOMAIN PROTEIN, PUTATIVE (AFU_ORTHOLOGUE AFUA_1G01560)-RELATED"/>
    <property type="match status" value="1"/>
</dbReference>
<evidence type="ECO:0008006" key="3">
    <source>
        <dbReference type="Google" id="ProtNLM"/>
    </source>
</evidence>
<keyword evidence="2" id="KW-1185">Reference proteome</keyword>